<evidence type="ECO:0008006" key="2">
    <source>
        <dbReference type="Google" id="ProtNLM"/>
    </source>
</evidence>
<reference evidence="1" key="1">
    <citation type="submission" date="2005-08" db="EMBL/GenBank/DDBJ databases">
        <title>Complete sequence of Chlorobium chlorochromatii CaD3.</title>
        <authorList>
            <person name="Copeland A."/>
            <person name="Lucas S."/>
            <person name="Lapidus A."/>
            <person name="Barry K."/>
            <person name="Detter J.C."/>
            <person name="Glavina T."/>
            <person name="Hammon N."/>
            <person name="Israni S."/>
            <person name="Pitluck S."/>
            <person name="Bryant D."/>
            <person name="Schmutz J."/>
            <person name="Larimer F."/>
            <person name="Land M."/>
            <person name="Kyrpides N."/>
            <person name="Ivanova N."/>
            <person name="Richardson P."/>
        </authorList>
    </citation>
    <scope>NUCLEOTIDE SEQUENCE [LARGE SCALE GENOMIC DNA]</scope>
    <source>
        <strain evidence="1">CaD3</strain>
    </source>
</reference>
<dbReference type="KEGG" id="cch:Cag_0446"/>
<dbReference type="InterPro" id="IPR022148">
    <property type="entry name" value="CopG_antitoxin"/>
</dbReference>
<sequence>MKKQATITTEELDDKFDAGEDISQYLDWSQSQRPLLDHKRINVDLPQWMLNSLDFEAKRVGVKRQAIVKMWLSERIKAEQVAAGNAVR</sequence>
<dbReference type="Pfam" id="PF12441">
    <property type="entry name" value="CopG_antitoxin"/>
    <property type="match status" value="1"/>
</dbReference>
<evidence type="ECO:0000313" key="1">
    <source>
        <dbReference type="EMBL" id="ABB27719.1"/>
    </source>
</evidence>
<dbReference type="EMBL" id="CP000108">
    <property type="protein sequence ID" value="ABB27719.1"/>
    <property type="molecule type" value="Genomic_DNA"/>
</dbReference>
<organism evidence="1">
    <name type="scientific">Chlorobium chlorochromatii (strain CaD3)</name>
    <dbReference type="NCBI Taxonomy" id="340177"/>
    <lineage>
        <taxon>Bacteria</taxon>
        <taxon>Pseudomonadati</taxon>
        <taxon>Chlorobiota</taxon>
        <taxon>Chlorobiia</taxon>
        <taxon>Chlorobiales</taxon>
        <taxon>Chlorobiaceae</taxon>
        <taxon>Chlorobium/Pelodictyon group</taxon>
        <taxon>Chlorobium</taxon>
    </lineage>
</organism>
<dbReference type="AlphaFoldDB" id="Q3ATF6"/>
<dbReference type="STRING" id="340177.Cag_0446"/>
<dbReference type="eggNOG" id="ENOG5032YQV">
    <property type="taxonomic scope" value="Bacteria"/>
</dbReference>
<protein>
    <recommendedName>
        <fullName evidence="2">Helix-turn-helix protein, CopG family</fullName>
    </recommendedName>
</protein>
<gene>
    <name evidence="1" type="ordered locus">Cag_0446</name>
</gene>
<dbReference type="HOGENOM" id="CLU_184328_0_0_10"/>
<name>Q3ATF6_CHLCH</name>
<dbReference type="NCBIfam" id="NF047399">
    <property type="entry name" value="BrnA_antitoxin_add"/>
    <property type="match status" value="1"/>
</dbReference>
<accession>Q3ATF6</accession>
<proteinExistence type="predicted"/>